<dbReference type="CDD" id="cd17990">
    <property type="entry name" value="DEXHc_HrpB"/>
    <property type="match status" value="1"/>
</dbReference>
<dbReference type="InterPro" id="IPR007502">
    <property type="entry name" value="Helicase-assoc_dom"/>
</dbReference>
<evidence type="ECO:0000259" key="7">
    <source>
        <dbReference type="PROSITE" id="PS51194"/>
    </source>
</evidence>
<keyword evidence="9" id="KW-1185">Reference proteome</keyword>
<dbReference type="InterPro" id="IPR027417">
    <property type="entry name" value="P-loop_NTPase"/>
</dbReference>
<evidence type="ECO:0000256" key="1">
    <source>
        <dbReference type="ARBA" id="ARBA00022741"/>
    </source>
</evidence>
<dbReference type="NCBIfam" id="TIGR01970">
    <property type="entry name" value="DEAH_box_HrpB"/>
    <property type="match status" value="1"/>
</dbReference>
<dbReference type="Pfam" id="PF00271">
    <property type="entry name" value="Helicase_C"/>
    <property type="match status" value="1"/>
</dbReference>
<dbReference type="InterPro" id="IPR049614">
    <property type="entry name" value="HrpB_DEXH"/>
</dbReference>
<sequence>MTLRLPVDDILPELKTALRAAGRAVLQAPPGAGKTTRVPLALLDQIEGRIMMLEPRRIAARAAAERMAEATGTEVGGLVGYRIRGESRVSAQTRIEVVTEGILTRMIQSDPGLSGVGLVIFDEFHERSLTADLGLALVLEVCEALRDDLQILVMSATLEAAPVAALMNEAPVITSQGRAFPVETRWLARPLAQGSRLEAETAALVRQAASETEGGILVFLPGEGEIRRTAALLADKVPGCVVQPLYGAMDFKAQREVLQPLETARKLVLATSIAETSLTIPDIRVVVDAGRARRARFDPGSGMTRLVTTKVSRAEATQRQGRAGRVAPGVCYRLWSKAEEGALPAFPPAEIESADLSGLALELALWGSDEGLKFLTPPPAAALRTARDLLQDLGALDGNLRITDHGRRMAAMPLHPRLSHMLLMAGRPAALTAALMAERDPLIGAPPDLALRLLALRDPEGYRRRHSFALHSETAARIRTEAKRLSRFAGEDRGLSDAQQVALAYPDRIGLRRKGDAPRWVLSGGKGAAMAPGTPLAGARLILATDLDGDAREAMLRQAIPISEAELREIYGDRLEWQDLCEWSRREGRILSRRRQSLGALILEDRIWADPPADRIAAAALEGLRDELRQGNGLPFSGAALRLRRRAMAAREAGEDIPPVDDDSLMAAADDWLTPALTRIRSRDDLRALNLSEPLQLYLGYQAVQRLEALYPSHFTTPLGRRIAIDYDGEQPGIELRIQELFGQTSHPITGPARTPLRLSLLSPGGKPIAVTSDLPGFWTGSYGDVRKDMRGRYPRHPWPEDPRAADPTLRAKPRGT</sequence>
<evidence type="ECO:0000256" key="3">
    <source>
        <dbReference type="ARBA" id="ARBA00022806"/>
    </source>
</evidence>
<comment type="caution">
    <text evidence="8">The sequence shown here is derived from an EMBL/GenBank/DDBJ whole genome shotgun (WGS) entry which is preliminary data.</text>
</comment>
<evidence type="ECO:0000259" key="6">
    <source>
        <dbReference type="PROSITE" id="PS51192"/>
    </source>
</evidence>
<dbReference type="InterPro" id="IPR014001">
    <property type="entry name" value="Helicase_ATP-bd"/>
</dbReference>
<dbReference type="RefSeq" id="WP_124964386.1">
    <property type="nucleotide sequence ID" value="NZ_RRAZ01000009.1"/>
</dbReference>
<dbReference type="EMBL" id="RRAZ01000009">
    <property type="protein sequence ID" value="RRH75761.1"/>
    <property type="molecule type" value="Genomic_DNA"/>
</dbReference>
<dbReference type="GO" id="GO:0016787">
    <property type="term" value="F:hydrolase activity"/>
    <property type="evidence" value="ECO:0007669"/>
    <property type="project" value="UniProtKB-KW"/>
</dbReference>
<dbReference type="SUPFAM" id="SSF52540">
    <property type="entry name" value="P-loop containing nucleoside triphosphate hydrolases"/>
    <property type="match status" value="1"/>
</dbReference>
<protein>
    <submittedName>
        <fullName evidence="8">ATP-dependent helicase HrpB</fullName>
    </submittedName>
</protein>
<dbReference type="SMART" id="SM00490">
    <property type="entry name" value="HELICc"/>
    <property type="match status" value="1"/>
</dbReference>
<feature type="region of interest" description="Disordered" evidence="5">
    <location>
        <begin position="790"/>
        <end position="817"/>
    </location>
</feature>
<dbReference type="GO" id="GO:0003676">
    <property type="term" value="F:nucleic acid binding"/>
    <property type="evidence" value="ECO:0007669"/>
    <property type="project" value="InterPro"/>
</dbReference>
<dbReference type="Pfam" id="PF08482">
    <property type="entry name" value="HrpB_C"/>
    <property type="match status" value="1"/>
</dbReference>
<dbReference type="Gene3D" id="3.40.50.300">
    <property type="entry name" value="P-loop containing nucleotide triphosphate hydrolases"/>
    <property type="match status" value="2"/>
</dbReference>
<dbReference type="Proteomes" id="UP000282125">
    <property type="component" value="Unassembled WGS sequence"/>
</dbReference>
<dbReference type="Pfam" id="PF00270">
    <property type="entry name" value="DEAD"/>
    <property type="match status" value="1"/>
</dbReference>
<keyword evidence="1" id="KW-0547">Nucleotide-binding</keyword>
<dbReference type="Pfam" id="PF04408">
    <property type="entry name" value="WHD_HA2"/>
    <property type="match status" value="1"/>
</dbReference>
<dbReference type="InterPro" id="IPR010225">
    <property type="entry name" value="HrpB"/>
</dbReference>
<dbReference type="PIRSF" id="PIRSF005496">
    <property type="entry name" value="ATP_hel_hrpB"/>
    <property type="match status" value="1"/>
</dbReference>
<dbReference type="InterPro" id="IPR011545">
    <property type="entry name" value="DEAD/DEAH_box_helicase_dom"/>
</dbReference>
<dbReference type="PROSITE" id="PS51192">
    <property type="entry name" value="HELICASE_ATP_BIND_1"/>
    <property type="match status" value="1"/>
</dbReference>
<name>A0A3P3DNK2_9RHOB</name>
<dbReference type="PANTHER" id="PTHR43519:SF1">
    <property type="entry name" value="ATP-DEPENDENT RNA HELICASE HRPB"/>
    <property type="match status" value="1"/>
</dbReference>
<dbReference type="PANTHER" id="PTHR43519">
    <property type="entry name" value="ATP-DEPENDENT RNA HELICASE HRPB"/>
    <property type="match status" value="1"/>
</dbReference>
<dbReference type="InterPro" id="IPR013689">
    <property type="entry name" value="RNA_helicase_ATP-dep_HrpB_C"/>
</dbReference>
<dbReference type="GO" id="GO:0004386">
    <property type="term" value="F:helicase activity"/>
    <property type="evidence" value="ECO:0007669"/>
    <property type="project" value="UniProtKB-KW"/>
</dbReference>
<dbReference type="InterPro" id="IPR001650">
    <property type="entry name" value="Helicase_C-like"/>
</dbReference>
<dbReference type="InterPro" id="IPR048333">
    <property type="entry name" value="HA2_WH"/>
</dbReference>
<keyword evidence="2" id="KW-0378">Hydrolase</keyword>
<evidence type="ECO:0000313" key="8">
    <source>
        <dbReference type="EMBL" id="RRH75761.1"/>
    </source>
</evidence>
<dbReference type="AlphaFoldDB" id="A0A3P3DNK2"/>
<dbReference type="SMART" id="SM00487">
    <property type="entry name" value="DEXDc"/>
    <property type="match status" value="1"/>
</dbReference>
<dbReference type="CDD" id="cd18791">
    <property type="entry name" value="SF2_C_RHA"/>
    <property type="match status" value="1"/>
</dbReference>
<evidence type="ECO:0000256" key="5">
    <source>
        <dbReference type="SAM" id="MobiDB-lite"/>
    </source>
</evidence>
<dbReference type="OrthoDB" id="9805617at2"/>
<dbReference type="Gene3D" id="1.20.120.1080">
    <property type="match status" value="1"/>
</dbReference>
<evidence type="ECO:0000256" key="2">
    <source>
        <dbReference type="ARBA" id="ARBA00022801"/>
    </source>
</evidence>
<feature type="domain" description="Helicase C-terminal" evidence="7">
    <location>
        <begin position="204"/>
        <end position="367"/>
    </location>
</feature>
<feature type="domain" description="Helicase ATP-binding" evidence="6">
    <location>
        <begin position="15"/>
        <end position="176"/>
    </location>
</feature>
<gene>
    <name evidence="8" type="primary">hrpB</name>
    <name evidence="8" type="ORF">EG244_07485</name>
</gene>
<dbReference type="PROSITE" id="PS51194">
    <property type="entry name" value="HELICASE_CTER"/>
    <property type="match status" value="1"/>
</dbReference>
<evidence type="ECO:0000256" key="4">
    <source>
        <dbReference type="ARBA" id="ARBA00022840"/>
    </source>
</evidence>
<keyword evidence="3 8" id="KW-0347">Helicase</keyword>
<evidence type="ECO:0000313" key="9">
    <source>
        <dbReference type="Proteomes" id="UP000282125"/>
    </source>
</evidence>
<dbReference type="FunFam" id="3.40.50.300:FF:002125">
    <property type="entry name" value="ATP-dependent helicase HrpB"/>
    <property type="match status" value="1"/>
</dbReference>
<proteinExistence type="predicted"/>
<reference evidence="8 9" key="1">
    <citation type="submission" date="2018-11" db="EMBL/GenBank/DDBJ databases">
        <title>Gemmobacter sp. nov., YIM 102744-1 draft genome.</title>
        <authorList>
            <person name="Li G."/>
            <person name="Jiang Y."/>
        </authorList>
    </citation>
    <scope>NUCLEOTIDE SEQUENCE [LARGE SCALE GENOMIC DNA]</scope>
    <source>
        <strain evidence="8 9">YIM 102744-1</strain>
    </source>
</reference>
<keyword evidence="4" id="KW-0067">ATP-binding</keyword>
<dbReference type="GO" id="GO:0005524">
    <property type="term" value="F:ATP binding"/>
    <property type="evidence" value="ECO:0007669"/>
    <property type="project" value="UniProtKB-KW"/>
</dbReference>
<accession>A0A3P3DNK2</accession>
<dbReference type="SMART" id="SM00847">
    <property type="entry name" value="HA2"/>
    <property type="match status" value="1"/>
</dbReference>
<feature type="compositionally biased region" description="Basic and acidic residues" evidence="5">
    <location>
        <begin position="790"/>
        <end position="805"/>
    </location>
</feature>
<organism evidence="8 9">
    <name type="scientific">Falsigemmobacter faecalis</name>
    <dbReference type="NCBI Taxonomy" id="2488730"/>
    <lineage>
        <taxon>Bacteria</taxon>
        <taxon>Pseudomonadati</taxon>
        <taxon>Pseudomonadota</taxon>
        <taxon>Alphaproteobacteria</taxon>
        <taxon>Rhodobacterales</taxon>
        <taxon>Paracoccaceae</taxon>
        <taxon>Falsigemmobacter</taxon>
    </lineage>
</organism>